<name>A0A350HAP8_UNCW3</name>
<dbReference type="AlphaFoldDB" id="A0A350HAP8"/>
<proteinExistence type="predicted"/>
<evidence type="ECO:0000313" key="1">
    <source>
        <dbReference type="EMBL" id="HAV92614.1"/>
    </source>
</evidence>
<evidence type="ECO:0000313" key="2">
    <source>
        <dbReference type="Proteomes" id="UP000264062"/>
    </source>
</evidence>
<sequence length="134" mass="15819">MSKAVVNFNFDVDAINKYFVPLLEVEDKKNIFKKDYTLWFNFLSLLIEALRFYSEDPKIDFKQVFDDLNGKIPYNGKRKKIEKEGALLIFSLFPDSVTDYLFNLKIDPGRRLIIRQTVAQFRDDSRKAVLKLLE</sequence>
<reference evidence="1 2" key="1">
    <citation type="journal article" date="2018" name="Nat. Biotechnol.">
        <title>A standardized bacterial taxonomy based on genome phylogeny substantially revises the tree of life.</title>
        <authorList>
            <person name="Parks D.H."/>
            <person name="Chuvochina M."/>
            <person name="Waite D.W."/>
            <person name="Rinke C."/>
            <person name="Skarshewski A."/>
            <person name="Chaumeil P.A."/>
            <person name="Hugenholtz P."/>
        </authorList>
    </citation>
    <scope>NUCLEOTIDE SEQUENCE [LARGE SCALE GENOMIC DNA]</scope>
    <source>
        <strain evidence="1">UBA9956</strain>
    </source>
</reference>
<dbReference type="EMBL" id="DMZY01000163">
    <property type="protein sequence ID" value="HAV92614.1"/>
    <property type="molecule type" value="Genomic_DNA"/>
</dbReference>
<dbReference type="Proteomes" id="UP000264062">
    <property type="component" value="Unassembled WGS sequence"/>
</dbReference>
<comment type="caution">
    <text evidence="1">The sequence shown here is derived from an EMBL/GenBank/DDBJ whole genome shotgun (WGS) entry which is preliminary data.</text>
</comment>
<protein>
    <submittedName>
        <fullName evidence="1">Uncharacterized protein</fullName>
    </submittedName>
</protein>
<organism evidence="1 2">
    <name type="scientific">candidate division WOR-3 bacterium</name>
    <dbReference type="NCBI Taxonomy" id="2052148"/>
    <lineage>
        <taxon>Bacteria</taxon>
        <taxon>Bacteria division WOR-3</taxon>
    </lineage>
</organism>
<gene>
    <name evidence="1" type="ORF">DCW38_05475</name>
</gene>
<accession>A0A350HAP8</accession>